<reference evidence="5" key="1">
    <citation type="submission" date="2017-05" db="EMBL/GenBank/DDBJ databases">
        <authorList>
            <person name="Papadimitriou K."/>
        </authorList>
    </citation>
    <scope>NUCLEOTIDE SEQUENCE [LARGE SCALE GENOMIC DNA]</scope>
    <source>
        <strain evidence="5">ACA-DC 3411</strain>
    </source>
</reference>
<evidence type="ECO:0000256" key="2">
    <source>
        <dbReference type="SAM" id="Phobius"/>
    </source>
</evidence>
<dbReference type="Gene3D" id="3.10.560.10">
    <property type="entry name" value="Outer membrane lipoprotein wza domain like"/>
    <property type="match status" value="1"/>
</dbReference>
<dbReference type="SMART" id="SM00278">
    <property type="entry name" value="HhH1"/>
    <property type="match status" value="2"/>
</dbReference>
<dbReference type="SUPFAM" id="SSF47781">
    <property type="entry name" value="RuvA domain 2-like"/>
    <property type="match status" value="1"/>
</dbReference>
<dbReference type="PANTHER" id="PTHR21180">
    <property type="entry name" value="ENDONUCLEASE/EXONUCLEASE/PHOSPHATASE FAMILY DOMAIN-CONTAINING PROTEIN 1"/>
    <property type="match status" value="1"/>
</dbReference>
<feature type="domain" description="Helix-hairpin-helix DNA-binding motif class 1" evidence="3">
    <location>
        <begin position="217"/>
        <end position="236"/>
    </location>
</feature>
<protein>
    <submittedName>
        <fullName evidence="4">Late competence protein ComEA, DNA receptor</fullName>
    </submittedName>
</protein>
<evidence type="ECO:0000259" key="3">
    <source>
        <dbReference type="SMART" id="SM00278"/>
    </source>
</evidence>
<dbReference type="GO" id="GO:0015627">
    <property type="term" value="C:type II protein secretion system complex"/>
    <property type="evidence" value="ECO:0007669"/>
    <property type="project" value="TreeGrafter"/>
</dbReference>
<evidence type="ECO:0000313" key="4">
    <source>
        <dbReference type="EMBL" id="SMS14070.1"/>
    </source>
</evidence>
<dbReference type="KEGG" id="lzy:LZ3411_1020"/>
<evidence type="ECO:0000256" key="1">
    <source>
        <dbReference type="SAM" id="MobiDB-lite"/>
    </source>
</evidence>
<dbReference type="GO" id="GO:0003677">
    <property type="term" value="F:DNA binding"/>
    <property type="evidence" value="ECO:0007669"/>
    <property type="project" value="InterPro"/>
</dbReference>
<feature type="compositionally biased region" description="Low complexity" evidence="1">
    <location>
        <begin position="149"/>
        <end position="178"/>
    </location>
</feature>
<sequence>MQRIITWWEQLPHYQRLLGMVIVGGLVIGGLWGALRPAPATTSTGLGTPPPATTEVTSSSGTGSTRTSRPATEAPGASGAVSHDTQVWVDVQGAVKHPGLYQFAQGMRVADALKTAGGVTPRADRRQINLALRLTDQQQLYVPLKGEKAPAASAGSGTGSPATPTSGATSGASSGSTPVNLNTATVTELQQLTGVGAKKAQKIVDYRTQHGPFKSVKDLTQVAGFGEKTVAHLQAQLTT</sequence>
<dbReference type="GO" id="GO:0006281">
    <property type="term" value="P:DNA repair"/>
    <property type="evidence" value="ECO:0007669"/>
    <property type="project" value="InterPro"/>
</dbReference>
<organism evidence="4 5">
    <name type="scientific">Levilactobacillus zymae</name>
    <dbReference type="NCBI Taxonomy" id="267363"/>
    <lineage>
        <taxon>Bacteria</taxon>
        <taxon>Bacillati</taxon>
        <taxon>Bacillota</taxon>
        <taxon>Bacilli</taxon>
        <taxon>Lactobacillales</taxon>
        <taxon>Lactobacillaceae</taxon>
        <taxon>Levilactobacillus</taxon>
    </lineage>
</organism>
<dbReference type="Gene3D" id="1.10.150.280">
    <property type="entry name" value="AF1531-like domain"/>
    <property type="match status" value="1"/>
</dbReference>
<keyword evidence="2" id="KW-1133">Transmembrane helix</keyword>
<dbReference type="InterPro" id="IPR019554">
    <property type="entry name" value="Soluble_ligand-bd"/>
</dbReference>
<keyword evidence="2" id="KW-0812">Transmembrane</keyword>
<dbReference type="NCBIfam" id="TIGR00426">
    <property type="entry name" value="competence protein ComEA helix-hairpin-helix repeat region"/>
    <property type="match status" value="1"/>
</dbReference>
<dbReference type="Pfam" id="PF12836">
    <property type="entry name" value="HHH_3"/>
    <property type="match status" value="1"/>
</dbReference>
<feature type="region of interest" description="Disordered" evidence="1">
    <location>
        <begin position="41"/>
        <end position="82"/>
    </location>
</feature>
<feature type="compositionally biased region" description="Low complexity" evidence="1">
    <location>
        <begin position="57"/>
        <end position="69"/>
    </location>
</feature>
<evidence type="ECO:0000313" key="5">
    <source>
        <dbReference type="Proteomes" id="UP000195412"/>
    </source>
</evidence>
<dbReference type="InterPro" id="IPR004509">
    <property type="entry name" value="Competence_ComEA_HhH"/>
</dbReference>
<dbReference type="Pfam" id="PF10531">
    <property type="entry name" value="SLBB"/>
    <property type="match status" value="1"/>
</dbReference>
<dbReference type="Proteomes" id="UP000195412">
    <property type="component" value="Chromosome I"/>
</dbReference>
<keyword evidence="2" id="KW-0472">Membrane</keyword>
<dbReference type="PANTHER" id="PTHR21180:SF32">
    <property type="entry name" value="ENDONUCLEASE_EXONUCLEASE_PHOSPHATASE FAMILY DOMAIN-CONTAINING PROTEIN 1"/>
    <property type="match status" value="1"/>
</dbReference>
<name>A0A1Y6JW88_9LACO</name>
<dbReference type="InterPro" id="IPR003583">
    <property type="entry name" value="Hlx-hairpin-Hlx_DNA-bd_motif"/>
</dbReference>
<proteinExistence type="predicted"/>
<feature type="transmembrane region" description="Helical" evidence="2">
    <location>
        <begin position="17"/>
        <end position="35"/>
    </location>
</feature>
<dbReference type="InterPro" id="IPR051675">
    <property type="entry name" value="Endo/Exo/Phosphatase_dom_1"/>
</dbReference>
<gene>
    <name evidence="4" type="ORF">LZ3411_1020</name>
</gene>
<dbReference type="GO" id="GO:0015628">
    <property type="term" value="P:protein secretion by the type II secretion system"/>
    <property type="evidence" value="ECO:0007669"/>
    <property type="project" value="TreeGrafter"/>
</dbReference>
<dbReference type="RefSeq" id="WP_087741876.1">
    <property type="nucleotide sequence ID" value="NZ_JBPWQU010000028.1"/>
</dbReference>
<dbReference type="EMBL" id="LT854705">
    <property type="protein sequence ID" value="SMS14070.1"/>
    <property type="molecule type" value="Genomic_DNA"/>
</dbReference>
<keyword evidence="4" id="KW-0675">Receptor</keyword>
<feature type="region of interest" description="Disordered" evidence="1">
    <location>
        <begin position="146"/>
        <end position="179"/>
    </location>
</feature>
<dbReference type="InterPro" id="IPR010994">
    <property type="entry name" value="RuvA_2-like"/>
</dbReference>
<dbReference type="AlphaFoldDB" id="A0A1Y6JW88"/>
<feature type="domain" description="Helix-hairpin-helix DNA-binding motif class 1" evidence="3">
    <location>
        <begin position="187"/>
        <end position="206"/>
    </location>
</feature>
<accession>A0A1Y6JW88</accession>